<evidence type="ECO:0000313" key="2">
    <source>
        <dbReference type="EMBL" id="CAF1686489.1"/>
    </source>
</evidence>
<evidence type="ECO:0000256" key="1">
    <source>
        <dbReference type="SAM" id="MobiDB-lite"/>
    </source>
</evidence>
<reference evidence="2" key="1">
    <citation type="submission" date="2021-02" db="EMBL/GenBank/DDBJ databases">
        <authorList>
            <person name="Nowell W R."/>
        </authorList>
    </citation>
    <scope>NUCLEOTIDE SEQUENCE</scope>
</reference>
<feature type="non-terminal residue" evidence="2">
    <location>
        <position position="1"/>
    </location>
</feature>
<feature type="compositionally biased region" description="Acidic residues" evidence="1">
    <location>
        <begin position="21"/>
        <end position="31"/>
    </location>
</feature>
<dbReference type="Proteomes" id="UP000663828">
    <property type="component" value="Unassembled WGS sequence"/>
</dbReference>
<evidence type="ECO:0000313" key="3">
    <source>
        <dbReference type="Proteomes" id="UP000663828"/>
    </source>
</evidence>
<proteinExistence type="predicted"/>
<keyword evidence="3" id="KW-1185">Reference proteome</keyword>
<name>A0A816HIZ6_ADIRI</name>
<sequence>DVDEDEVDKEEDEDVRKSDGEVDEDEDEDEEDLRKNDGEDDDVSSMNIESMVSIYKDQLCLFWNLITITMDSIMI</sequence>
<protein>
    <submittedName>
        <fullName evidence="2">Uncharacterized protein</fullName>
    </submittedName>
</protein>
<organism evidence="2 3">
    <name type="scientific">Adineta ricciae</name>
    <name type="common">Rotifer</name>
    <dbReference type="NCBI Taxonomy" id="249248"/>
    <lineage>
        <taxon>Eukaryota</taxon>
        <taxon>Metazoa</taxon>
        <taxon>Spiralia</taxon>
        <taxon>Gnathifera</taxon>
        <taxon>Rotifera</taxon>
        <taxon>Eurotatoria</taxon>
        <taxon>Bdelloidea</taxon>
        <taxon>Adinetida</taxon>
        <taxon>Adinetidae</taxon>
        <taxon>Adineta</taxon>
    </lineage>
</organism>
<dbReference type="AlphaFoldDB" id="A0A816HIZ6"/>
<gene>
    <name evidence="2" type="ORF">XAT740_LOCUS62050</name>
</gene>
<feature type="compositionally biased region" description="Acidic residues" evidence="1">
    <location>
        <begin position="1"/>
        <end position="13"/>
    </location>
</feature>
<feature type="region of interest" description="Disordered" evidence="1">
    <location>
        <begin position="1"/>
        <end position="45"/>
    </location>
</feature>
<dbReference type="EMBL" id="CAJNOR010016986">
    <property type="protein sequence ID" value="CAF1686489.1"/>
    <property type="molecule type" value="Genomic_DNA"/>
</dbReference>
<comment type="caution">
    <text evidence="2">The sequence shown here is derived from an EMBL/GenBank/DDBJ whole genome shotgun (WGS) entry which is preliminary data.</text>
</comment>
<accession>A0A816HIZ6</accession>